<protein>
    <submittedName>
        <fullName evidence="1">Uncharacterized protein</fullName>
    </submittedName>
</protein>
<keyword evidence="2" id="KW-1185">Reference proteome</keyword>
<organism evidence="1 2">
    <name type="scientific">Caerostris extrusa</name>
    <name type="common">Bark spider</name>
    <name type="synonym">Caerostris bankana</name>
    <dbReference type="NCBI Taxonomy" id="172846"/>
    <lineage>
        <taxon>Eukaryota</taxon>
        <taxon>Metazoa</taxon>
        <taxon>Ecdysozoa</taxon>
        <taxon>Arthropoda</taxon>
        <taxon>Chelicerata</taxon>
        <taxon>Arachnida</taxon>
        <taxon>Araneae</taxon>
        <taxon>Araneomorphae</taxon>
        <taxon>Entelegynae</taxon>
        <taxon>Araneoidea</taxon>
        <taxon>Araneidae</taxon>
        <taxon>Caerostris</taxon>
    </lineage>
</organism>
<dbReference type="Proteomes" id="UP001054945">
    <property type="component" value="Unassembled WGS sequence"/>
</dbReference>
<comment type="caution">
    <text evidence="1">The sequence shown here is derived from an EMBL/GenBank/DDBJ whole genome shotgun (WGS) entry which is preliminary data.</text>
</comment>
<accession>A0AAV4T742</accession>
<evidence type="ECO:0000313" key="2">
    <source>
        <dbReference type="Proteomes" id="UP001054945"/>
    </source>
</evidence>
<dbReference type="EMBL" id="BPLR01010784">
    <property type="protein sequence ID" value="GIY41950.1"/>
    <property type="molecule type" value="Genomic_DNA"/>
</dbReference>
<name>A0AAV4T742_CAEEX</name>
<gene>
    <name evidence="1" type="ORF">CEXT_803401</name>
</gene>
<dbReference type="AlphaFoldDB" id="A0AAV4T742"/>
<sequence length="85" mass="10203">MHYSCLGLEPRLFRVNSASRTLRHLRRIRCTSTHRWRKKRYPTWDDDLIMYVDRVLSENGKERVCSNYFGLKMSAGMAQVLFDVY</sequence>
<proteinExistence type="predicted"/>
<reference evidence="1 2" key="1">
    <citation type="submission" date="2021-06" db="EMBL/GenBank/DDBJ databases">
        <title>Caerostris extrusa draft genome.</title>
        <authorList>
            <person name="Kono N."/>
            <person name="Arakawa K."/>
        </authorList>
    </citation>
    <scope>NUCLEOTIDE SEQUENCE [LARGE SCALE GENOMIC DNA]</scope>
</reference>
<evidence type="ECO:0000313" key="1">
    <source>
        <dbReference type="EMBL" id="GIY41950.1"/>
    </source>
</evidence>